<reference evidence="2" key="1">
    <citation type="journal article" date="2013" name="Genome">
        <title>Draft Genome Sequences of Porphyromonas crevioricanis JCM 15906T and Porphyromonas cansulci JCM 13913T Isolated from a Canine Oral Cavity.</title>
        <authorList>
            <person name="Sakamoto M."/>
            <person name="Tanaka N."/>
            <person name="Shiwa Y."/>
            <person name="Yoshikawa H."/>
            <person name="Ohkuma M."/>
        </authorList>
    </citation>
    <scope>NUCLEOTIDE SEQUENCE [LARGE SCALE GENOMIC DNA]</scope>
    <source>
        <strain evidence="2">JCM 15906</strain>
    </source>
</reference>
<proteinExistence type="predicted"/>
<sequence length="194" mass="22261">MVVLRWHGNSTTHTDSLYAKDGKLDWETKPDTSIFRSLVVSYNHGQQFRLYNFYPQTSWQEQTITNEAGINHDVLEIDSLDLSVRTLGGQYIKTDSLALEILVSLPDQVFDSIQLKRLQEKQALLKKPDYFLSCILTPSDSIAKASVKKWALDKGSVCSDIKDQTMRIIQRFEIRHLPALVSIDTTNKARRIYL</sequence>
<evidence type="ECO:0000313" key="2">
    <source>
        <dbReference type="Proteomes" id="UP000018031"/>
    </source>
</evidence>
<dbReference type="AlphaFoldDB" id="T1CQS5"/>
<dbReference type="EMBL" id="BAOU01000030">
    <property type="protein sequence ID" value="GAD05428.1"/>
    <property type="molecule type" value="Genomic_DNA"/>
</dbReference>
<evidence type="ECO:0000313" key="1">
    <source>
        <dbReference type="EMBL" id="GAD05428.1"/>
    </source>
</evidence>
<accession>T1CQS5</accession>
<name>T1CQS5_9PORP</name>
<dbReference type="Proteomes" id="UP000018031">
    <property type="component" value="Unassembled WGS sequence"/>
</dbReference>
<gene>
    <name evidence="1" type="ORF">PORCRE_1130</name>
</gene>
<protein>
    <submittedName>
        <fullName evidence="1">Uncharacterized protein</fullName>
    </submittedName>
</protein>
<reference evidence="1 2" key="2">
    <citation type="journal article" date="2013" name="Genome Announc.">
        <title>Draft Genome Sequences of Porphyromonas crevioricanis JCM 15906T and Porphyromonas cansulci JCM 13913T Isolated from a Canine Oral Cavity.</title>
        <authorList>
            <person name="Sakamoto M."/>
            <person name="Tanaka N."/>
            <person name="Shiwa Y."/>
            <person name="Yoshikawa H."/>
            <person name="Ohkuma M."/>
        </authorList>
    </citation>
    <scope>NUCLEOTIDE SEQUENCE [LARGE SCALE GENOMIC DNA]</scope>
    <source>
        <strain evidence="1 2">JCM 15906</strain>
    </source>
</reference>
<organism evidence="1 2">
    <name type="scientific">Porphyromonas crevioricanis JCM 15906</name>
    <dbReference type="NCBI Taxonomy" id="1305617"/>
    <lineage>
        <taxon>Bacteria</taxon>
        <taxon>Pseudomonadati</taxon>
        <taxon>Bacteroidota</taxon>
        <taxon>Bacteroidia</taxon>
        <taxon>Bacteroidales</taxon>
        <taxon>Porphyromonadaceae</taxon>
        <taxon>Porphyromonas</taxon>
    </lineage>
</organism>
<comment type="caution">
    <text evidence="1">The sequence shown here is derived from an EMBL/GenBank/DDBJ whole genome shotgun (WGS) entry which is preliminary data.</text>
</comment>